<dbReference type="AlphaFoldDB" id="A0ABD2IX01"/>
<keyword evidence="1" id="KW-0547">Nucleotide-binding</keyword>
<evidence type="ECO:0000313" key="5">
    <source>
        <dbReference type="EMBL" id="KAL3084457.1"/>
    </source>
</evidence>
<dbReference type="Proteomes" id="UP001620645">
    <property type="component" value="Unassembled WGS sequence"/>
</dbReference>
<evidence type="ECO:0000256" key="2">
    <source>
        <dbReference type="SAM" id="MobiDB-lite"/>
    </source>
</evidence>
<keyword evidence="1" id="KW-0418">Kinase</keyword>
<evidence type="ECO:0000256" key="3">
    <source>
        <dbReference type="SAM" id="SignalP"/>
    </source>
</evidence>
<dbReference type="EMBL" id="JBICCN010000234">
    <property type="protein sequence ID" value="KAL3084457.1"/>
    <property type="molecule type" value="Genomic_DNA"/>
</dbReference>
<gene>
    <name evidence="5" type="ORF">niasHS_009228</name>
</gene>
<dbReference type="InterPro" id="IPR027484">
    <property type="entry name" value="PInositol-4-P-5-kinase_N"/>
</dbReference>
<dbReference type="PROSITE" id="PS51455">
    <property type="entry name" value="PIPK"/>
    <property type="match status" value="1"/>
</dbReference>
<organism evidence="5 6">
    <name type="scientific">Heterodera schachtii</name>
    <name type="common">Sugarbeet cyst nematode worm</name>
    <name type="synonym">Tylenchus schachtii</name>
    <dbReference type="NCBI Taxonomy" id="97005"/>
    <lineage>
        <taxon>Eukaryota</taxon>
        <taxon>Metazoa</taxon>
        <taxon>Ecdysozoa</taxon>
        <taxon>Nematoda</taxon>
        <taxon>Chromadorea</taxon>
        <taxon>Rhabditida</taxon>
        <taxon>Tylenchina</taxon>
        <taxon>Tylenchomorpha</taxon>
        <taxon>Tylenchoidea</taxon>
        <taxon>Heteroderidae</taxon>
        <taxon>Heteroderinae</taxon>
        <taxon>Heterodera</taxon>
    </lineage>
</organism>
<dbReference type="GO" id="GO:0005524">
    <property type="term" value="F:ATP binding"/>
    <property type="evidence" value="ECO:0007669"/>
    <property type="project" value="UniProtKB-UniRule"/>
</dbReference>
<keyword evidence="1" id="KW-0067">ATP-binding</keyword>
<protein>
    <recommendedName>
        <fullName evidence="4">PIPK domain-containing protein</fullName>
    </recommendedName>
</protein>
<dbReference type="SMART" id="SM00330">
    <property type="entry name" value="PIPKc"/>
    <property type="match status" value="1"/>
</dbReference>
<dbReference type="SUPFAM" id="SSF56104">
    <property type="entry name" value="SAICAR synthase-like"/>
    <property type="match status" value="1"/>
</dbReference>
<proteinExistence type="predicted"/>
<sequence length="725" mass="83353">MIILSTKLLTLSVLLLPILLGNANAAGIGDRQKRAVEEEEQGIVSELCAIHEQKFKELFDAESGSAEKVLWMENIEKKADKEEEKEKPKEKENQEEKENREEKEKRDQKEKREEKEKAKEKENQEEKENREEKEKRDQKEKREEKEKPKEKENQEEKENREEKEKRDQKEKQEEKEKREEKAAEDTMYTKNGASLSTLLGNYLCQKLRAKGGEPRLGQNEEKLDYGVEKNVWTKPEKNSNEFNIRAEKLFELIRDKNGITDEQLLVSLSALVPLKERGGNSGGAFFKTKDGKFILKNLNPKHDEPAKMDDVLDKYAAYVIDGVINFEKGEQSTEQISSNSNSQSMMNTMFMCFKMKLYTKLKEEDGNEWKKVIRLHQLQFVVLNNVFEGFNEDNLLKFDIKGTSSPGSAVQHSRKQCRGEKGWQKCTYREFDFFGISRGGIEVAGFFPEGIQLSAKACGQLADRVKRDVHYLTTNGLNDYSLLLGVQFMDPPTTAGSNEDDEPPVDTNIGTKNCEIRAICHNCKRHPAADTKYEQKANLCLHMAIVDIVTPFNEKTEKHFLNMLKTKMKNGAAEFGHYKSMSEFTPYHNEIVSPVPPKIYWKRFVDTLFGSMFSPEAALATAEPDRGTERQYELGMRQRICKWFGERRDAIVALSENISSPRAYHSQIPDNVPYQIPPNATNSSRYSVQVPVTSKPFQLPHTFTPYPLIVPQMTNLSLPPSQQFH</sequence>
<keyword evidence="6" id="KW-1185">Reference proteome</keyword>
<evidence type="ECO:0000313" key="6">
    <source>
        <dbReference type="Proteomes" id="UP001620645"/>
    </source>
</evidence>
<keyword evidence="3" id="KW-0732">Signal</keyword>
<feature type="compositionally biased region" description="Basic and acidic residues" evidence="2">
    <location>
        <begin position="77"/>
        <end position="184"/>
    </location>
</feature>
<keyword evidence="1" id="KW-0808">Transferase</keyword>
<dbReference type="Gene3D" id="3.30.800.10">
    <property type="entry name" value="Phosphatidylinositol Phosphate Kinase II Beta"/>
    <property type="match status" value="1"/>
</dbReference>
<feature type="region of interest" description="Disordered" evidence="2">
    <location>
        <begin position="77"/>
        <end position="189"/>
    </location>
</feature>
<feature type="domain" description="PIPK" evidence="4">
    <location>
        <begin position="179"/>
        <end position="612"/>
    </location>
</feature>
<dbReference type="InterPro" id="IPR023610">
    <property type="entry name" value="PInositol-4/5-P-5/4-kinase"/>
</dbReference>
<evidence type="ECO:0000256" key="1">
    <source>
        <dbReference type="PROSITE-ProRule" id="PRU00781"/>
    </source>
</evidence>
<dbReference type="InterPro" id="IPR027483">
    <property type="entry name" value="PInositol-4-P-4/5-kinase_C_sf"/>
</dbReference>
<dbReference type="Gene3D" id="3.30.810.10">
    <property type="entry name" value="2-Layer Sandwich"/>
    <property type="match status" value="1"/>
</dbReference>
<dbReference type="GO" id="GO:0046488">
    <property type="term" value="P:phosphatidylinositol metabolic process"/>
    <property type="evidence" value="ECO:0007669"/>
    <property type="project" value="UniProtKB-UniRule"/>
</dbReference>
<comment type="caution">
    <text evidence="5">The sequence shown here is derived from an EMBL/GenBank/DDBJ whole genome shotgun (WGS) entry which is preliminary data.</text>
</comment>
<feature type="chain" id="PRO_5044784953" description="PIPK domain-containing protein" evidence="3">
    <location>
        <begin position="26"/>
        <end position="725"/>
    </location>
</feature>
<evidence type="ECO:0000259" key="4">
    <source>
        <dbReference type="PROSITE" id="PS51455"/>
    </source>
</evidence>
<dbReference type="GO" id="GO:0016301">
    <property type="term" value="F:kinase activity"/>
    <property type="evidence" value="ECO:0007669"/>
    <property type="project" value="UniProtKB-UniRule"/>
</dbReference>
<dbReference type="Pfam" id="PF01504">
    <property type="entry name" value="PIP5K"/>
    <property type="match status" value="1"/>
</dbReference>
<feature type="signal peptide" evidence="3">
    <location>
        <begin position="1"/>
        <end position="25"/>
    </location>
</feature>
<dbReference type="InterPro" id="IPR002498">
    <property type="entry name" value="PInositol-4-P-4/5-kinase_core"/>
</dbReference>
<dbReference type="PANTHER" id="PTHR23086:SF8">
    <property type="entry name" value="PHOSPHATIDYLINOSITOL 5-PHOSPHATE 4-KINASE, ISOFORM A"/>
    <property type="match status" value="1"/>
</dbReference>
<accession>A0ABD2IX01</accession>
<dbReference type="PANTHER" id="PTHR23086">
    <property type="entry name" value="PHOSPHATIDYLINOSITOL-4-PHOSPHATE 5-KINASE"/>
    <property type="match status" value="1"/>
</dbReference>
<name>A0ABD2IX01_HETSC</name>
<reference evidence="5 6" key="1">
    <citation type="submission" date="2024-10" db="EMBL/GenBank/DDBJ databases">
        <authorList>
            <person name="Kim D."/>
        </authorList>
    </citation>
    <scope>NUCLEOTIDE SEQUENCE [LARGE SCALE GENOMIC DNA]</scope>
    <source>
        <strain evidence="5">Taebaek</strain>
    </source>
</reference>